<sequence>MLQEIYPVIFHNIYKINNYPKKLDYHSPIEHLPEITSEKYLESVNDFMDFFEGKTDFSLQKLQEKMMTYAKNQQFESAKMIRDFLQKYQKVLETQIISEIRDIYQDVFGYCIKKEKTYVCIFQIRTGKII</sequence>
<dbReference type="GO" id="GO:0004518">
    <property type="term" value="F:nuclease activity"/>
    <property type="evidence" value="ECO:0007669"/>
    <property type="project" value="UniProtKB-KW"/>
</dbReference>
<feature type="domain" description="UVR" evidence="4">
    <location>
        <begin position="56"/>
        <end position="91"/>
    </location>
</feature>
<evidence type="ECO:0000313" key="5">
    <source>
        <dbReference type="EMBL" id="SEH05090.1"/>
    </source>
</evidence>
<keyword evidence="3" id="KW-0227">DNA damage</keyword>
<evidence type="ECO:0000256" key="3">
    <source>
        <dbReference type="ARBA" id="ARBA00023236"/>
    </source>
</evidence>
<dbReference type="InterPro" id="IPR050066">
    <property type="entry name" value="UvrABC_protein_C"/>
</dbReference>
<dbReference type="GO" id="GO:0009380">
    <property type="term" value="C:excinuclease repair complex"/>
    <property type="evidence" value="ECO:0007669"/>
    <property type="project" value="TreeGrafter"/>
</dbReference>
<dbReference type="Gene3D" id="4.10.860.10">
    <property type="entry name" value="UVR domain"/>
    <property type="match status" value="1"/>
</dbReference>
<protein>
    <submittedName>
        <fullName evidence="5">UvrABC system protein C</fullName>
    </submittedName>
</protein>
<dbReference type="Proteomes" id="UP000236724">
    <property type="component" value="Unassembled WGS sequence"/>
</dbReference>
<evidence type="ECO:0000259" key="4">
    <source>
        <dbReference type="PROSITE" id="PS50151"/>
    </source>
</evidence>
<keyword evidence="6" id="KW-1185">Reference proteome</keyword>
<dbReference type="PANTHER" id="PTHR30562">
    <property type="entry name" value="UVRC/OXIDOREDUCTASE"/>
    <property type="match status" value="1"/>
</dbReference>
<gene>
    <name evidence="5" type="primary">uvrC_1</name>
    <name evidence="5" type="ORF">MBHS_00943</name>
</gene>
<dbReference type="InterPro" id="IPR036876">
    <property type="entry name" value="UVR_dom_sf"/>
</dbReference>
<dbReference type="PROSITE" id="PS50151">
    <property type="entry name" value="UVR"/>
    <property type="match status" value="1"/>
</dbReference>
<dbReference type="PANTHER" id="PTHR30562:SF1">
    <property type="entry name" value="UVRABC SYSTEM PROTEIN C"/>
    <property type="match status" value="1"/>
</dbReference>
<dbReference type="GO" id="GO:0009432">
    <property type="term" value="P:SOS response"/>
    <property type="evidence" value="ECO:0007669"/>
    <property type="project" value="UniProtKB-KW"/>
</dbReference>
<proteinExistence type="predicted"/>
<evidence type="ECO:0000256" key="2">
    <source>
        <dbReference type="ARBA" id="ARBA00022881"/>
    </source>
</evidence>
<organism evidence="5 6">
    <name type="scientific">Candidatus Venteria ishoeyi</name>
    <dbReference type="NCBI Taxonomy" id="1899563"/>
    <lineage>
        <taxon>Bacteria</taxon>
        <taxon>Pseudomonadati</taxon>
        <taxon>Pseudomonadota</taxon>
        <taxon>Gammaproteobacteria</taxon>
        <taxon>Thiotrichales</taxon>
        <taxon>Thiotrichaceae</taxon>
        <taxon>Venteria</taxon>
    </lineage>
</organism>
<dbReference type="InterPro" id="IPR001943">
    <property type="entry name" value="UVR_dom"/>
</dbReference>
<evidence type="ECO:0000313" key="6">
    <source>
        <dbReference type="Proteomes" id="UP000236724"/>
    </source>
</evidence>
<dbReference type="AlphaFoldDB" id="A0A1H6F4N2"/>
<evidence type="ECO:0000256" key="1">
    <source>
        <dbReference type="ARBA" id="ARBA00022769"/>
    </source>
</evidence>
<keyword evidence="2" id="KW-0234">DNA repair</keyword>
<reference evidence="5 6" key="1">
    <citation type="submission" date="2016-10" db="EMBL/GenBank/DDBJ databases">
        <authorList>
            <person name="de Groot N.N."/>
        </authorList>
    </citation>
    <scope>NUCLEOTIDE SEQUENCE [LARGE SCALE GENOMIC DNA]</scope>
    <source>
        <strain evidence="5">MBHS1</strain>
    </source>
</reference>
<dbReference type="RefSeq" id="WP_103919072.1">
    <property type="nucleotide sequence ID" value="NZ_FMSV02000156.1"/>
</dbReference>
<dbReference type="SUPFAM" id="SSF46600">
    <property type="entry name" value="C-terminal UvrC-binding domain of UvrB"/>
    <property type="match status" value="1"/>
</dbReference>
<keyword evidence="1" id="KW-0228">DNA excision</keyword>
<dbReference type="GO" id="GO:0006281">
    <property type="term" value="P:DNA repair"/>
    <property type="evidence" value="ECO:0007669"/>
    <property type="project" value="UniProtKB-KW"/>
</dbReference>
<name>A0A1H6F4N2_9GAMM</name>
<keyword evidence="3" id="KW-0742">SOS response</keyword>
<dbReference type="EMBL" id="FMSV02000156">
    <property type="protein sequence ID" value="SEH05090.1"/>
    <property type="molecule type" value="Genomic_DNA"/>
</dbReference>
<keyword evidence="2" id="KW-0267">Excision nuclease</keyword>
<accession>A0A1H6F4N2</accession>